<comment type="pathway">
    <text evidence="1">Cofactor biosynthesis; adenosylcobalamin biosynthesis.</text>
</comment>
<dbReference type="InterPro" id="IPR012818">
    <property type="entry name" value="CbiE"/>
</dbReference>
<dbReference type="CDD" id="cd11644">
    <property type="entry name" value="Precorrin-6Y-MT"/>
    <property type="match status" value="1"/>
</dbReference>
<dbReference type="InterPro" id="IPR050714">
    <property type="entry name" value="Cobalamin_biosynth_MTase"/>
</dbReference>
<organism evidence="7 8">
    <name type="scientific">Lucifera butyrica</name>
    <dbReference type="NCBI Taxonomy" id="1351585"/>
    <lineage>
        <taxon>Bacteria</taxon>
        <taxon>Bacillati</taxon>
        <taxon>Bacillota</taxon>
        <taxon>Negativicutes</taxon>
        <taxon>Veillonellales</taxon>
        <taxon>Veillonellaceae</taxon>
        <taxon>Lucifera</taxon>
    </lineage>
</organism>
<gene>
    <name evidence="7" type="ORF">LUCI_2079</name>
</gene>
<evidence type="ECO:0000256" key="1">
    <source>
        <dbReference type="ARBA" id="ARBA00004953"/>
    </source>
</evidence>
<keyword evidence="5" id="KW-0949">S-adenosyl-L-methionine</keyword>
<dbReference type="GO" id="GO:0009236">
    <property type="term" value="P:cobalamin biosynthetic process"/>
    <property type="evidence" value="ECO:0007669"/>
    <property type="project" value="UniProtKB-UniPathway"/>
</dbReference>
<dbReference type="SUPFAM" id="SSF53790">
    <property type="entry name" value="Tetrapyrrole methylase"/>
    <property type="match status" value="1"/>
</dbReference>
<evidence type="ECO:0000256" key="5">
    <source>
        <dbReference type="ARBA" id="ARBA00022691"/>
    </source>
</evidence>
<dbReference type="Gene3D" id="3.40.1010.10">
    <property type="entry name" value="Cobalt-precorrin-4 Transmethylase, Domain 1"/>
    <property type="match status" value="1"/>
</dbReference>
<dbReference type="PANTHER" id="PTHR43182">
    <property type="entry name" value="COBALT-PRECORRIN-6B C(15)-METHYLTRANSFERASE (DECARBOXYLATING)"/>
    <property type="match status" value="1"/>
</dbReference>
<proteinExistence type="predicted"/>
<keyword evidence="4" id="KW-0808">Transferase</keyword>
<dbReference type="UniPathway" id="UPA00148"/>
<dbReference type="InterPro" id="IPR000878">
    <property type="entry name" value="4pyrrol_Mease"/>
</dbReference>
<dbReference type="InterPro" id="IPR014776">
    <property type="entry name" value="4pyrrole_Mease_sub2"/>
</dbReference>
<sequence>MEHKIIVVGIGPGSPDYLPPVSQRAIDRAAVLVGSARALAAFAAEVETYVIDRDIPAVLAFIRQKRQECEVVVLVSGDPGFYSLLAALRQEFPPEAVTVIPGISSLQLAFARLGEIWQDAVLVSLHGRKVNDGVLAYEANKKLGILTDREYNPRKISQLLLERGWPAAAKTWLCANLSYDTEEICAATLEQAAQLDGYNHCVMVVKG</sequence>
<dbReference type="InterPro" id="IPR035996">
    <property type="entry name" value="4pyrrol_Methylase_sf"/>
</dbReference>
<name>A0A498R996_9FIRM</name>
<dbReference type="NCBIfam" id="TIGR02467">
    <property type="entry name" value="CbiE"/>
    <property type="match status" value="1"/>
</dbReference>
<dbReference type="OrthoDB" id="9780707at2"/>
<keyword evidence="3 7" id="KW-0489">Methyltransferase</keyword>
<protein>
    <submittedName>
        <fullName evidence="7">Tetrapyrrole methylase</fullName>
    </submittedName>
</protein>
<evidence type="ECO:0000256" key="2">
    <source>
        <dbReference type="ARBA" id="ARBA00022573"/>
    </source>
</evidence>
<dbReference type="Pfam" id="PF00590">
    <property type="entry name" value="TP_methylase"/>
    <property type="match status" value="1"/>
</dbReference>
<dbReference type="RefSeq" id="WP_122627789.1">
    <property type="nucleotide sequence ID" value="NZ_UPPP01000068.1"/>
</dbReference>
<keyword evidence="8" id="KW-1185">Reference proteome</keyword>
<keyword evidence="2" id="KW-0169">Cobalamin biosynthesis</keyword>
<dbReference type="PANTHER" id="PTHR43182:SF1">
    <property type="entry name" value="COBALT-PRECORRIN-7 C(5)-METHYLTRANSFERASE"/>
    <property type="match status" value="1"/>
</dbReference>
<evidence type="ECO:0000256" key="4">
    <source>
        <dbReference type="ARBA" id="ARBA00022679"/>
    </source>
</evidence>
<dbReference type="Gene3D" id="3.30.950.10">
    <property type="entry name" value="Methyltransferase, Cobalt-precorrin-4 Transmethylase, Domain 2"/>
    <property type="match status" value="1"/>
</dbReference>
<evidence type="ECO:0000313" key="7">
    <source>
        <dbReference type="EMBL" id="VBB06842.1"/>
    </source>
</evidence>
<dbReference type="GO" id="GO:0032259">
    <property type="term" value="P:methylation"/>
    <property type="evidence" value="ECO:0007669"/>
    <property type="project" value="UniProtKB-KW"/>
</dbReference>
<dbReference type="InterPro" id="IPR014777">
    <property type="entry name" value="4pyrrole_Mease_sub1"/>
</dbReference>
<accession>A0A498R996</accession>
<dbReference type="Proteomes" id="UP000277811">
    <property type="component" value="Unassembled WGS sequence"/>
</dbReference>
<reference evidence="7 8" key="1">
    <citation type="submission" date="2018-06" db="EMBL/GenBank/DDBJ databases">
        <authorList>
            <person name="Strepis N."/>
        </authorList>
    </citation>
    <scope>NUCLEOTIDE SEQUENCE [LARGE SCALE GENOMIC DNA]</scope>
    <source>
        <strain evidence="7">LUCI</strain>
    </source>
</reference>
<dbReference type="AlphaFoldDB" id="A0A498R996"/>
<feature type="domain" description="Tetrapyrrole methylase" evidence="6">
    <location>
        <begin position="4"/>
        <end position="192"/>
    </location>
</feature>
<evidence type="ECO:0000313" key="8">
    <source>
        <dbReference type="Proteomes" id="UP000277811"/>
    </source>
</evidence>
<dbReference type="EMBL" id="UPPP01000068">
    <property type="protein sequence ID" value="VBB06842.1"/>
    <property type="molecule type" value="Genomic_DNA"/>
</dbReference>
<evidence type="ECO:0000256" key="3">
    <source>
        <dbReference type="ARBA" id="ARBA00022603"/>
    </source>
</evidence>
<evidence type="ECO:0000259" key="6">
    <source>
        <dbReference type="Pfam" id="PF00590"/>
    </source>
</evidence>
<dbReference type="GO" id="GO:0008276">
    <property type="term" value="F:protein methyltransferase activity"/>
    <property type="evidence" value="ECO:0007669"/>
    <property type="project" value="InterPro"/>
</dbReference>